<dbReference type="PROSITE" id="PS50222">
    <property type="entry name" value="EF_HAND_2"/>
    <property type="match status" value="1"/>
</dbReference>
<dbReference type="InterPro" id="IPR002048">
    <property type="entry name" value="EF_hand_dom"/>
</dbReference>
<dbReference type="InterPro" id="IPR011992">
    <property type="entry name" value="EF-hand-dom_pair"/>
</dbReference>
<dbReference type="AlphaFoldDB" id="A0A4Y2IHK3"/>
<feature type="domain" description="EF-hand" evidence="3">
    <location>
        <begin position="62"/>
        <end position="97"/>
    </location>
</feature>
<organism evidence="4 5">
    <name type="scientific">Araneus ventricosus</name>
    <name type="common">Orbweaver spider</name>
    <name type="synonym">Epeira ventricosa</name>
    <dbReference type="NCBI Taxonomy" id="182803"/>
    <lineage>
        <taxon>Eukaryota</taxon>
        <taxon>Metazoa</taxon>
        <taxon>Ecdysozoa</taxon>
        <taxon>Arthropoda</taxon>
        <taxon>Chelicerata</taxon>
        <taxon>Arachnida</taxon>
        <taxon>Araneae</taxon>
        <taxon>Araneomorphae</taxon>
        <taxon>Entelegynae</taxon>
        <taxon>Araneoidea</taxon>
        <taxon>Araneidae</taxon>
        <taxon>Araneus</taxon>
    </lineage>
</organism>
<sequence>MLYLIYFFQEEQLQQRYWSPTVICNGNEKYDPSVPFYEQCLIDYDVFRIFFNLLPPWGRGENAKVLCARIFQLIDDNQDNMLSFLEFLQFLAMVCRSDVEMKLKMLYLCHLISSPDVKSETASLSGEPEEAAEAEEFFSSIESNATTSEVDSVQSSFDHPSQSNSIIEVYSAKELKKFLFSTELTLPKMSQEKFIDLWKSMYDMFVMHTEEQRIYHCIATVGTLLLQIGELGAVVQSLEEMELYDDNLSTRTQSLPMELSPKSELPEMASPDSESDNSQSMSIPVRSKSVIDKSANSESVDDQAQKEWAITFEQFQGTLYTQQFLISQFDYRINLSQEIDSYRKQCFEKVTTS</sequence>
<keyword evidence="5" id="KW-1185">Reference proteome</keyword>
<feature type="region of interest" description="Disordered" evidence="2">
    <location>
        <begin position="255"/>
        <end position="284"/>
    </location>
</feature>
<dbReference type="SUPFAM" id="SSF47473">
    <property type="entry name" value="EF-hand"/>
    <property type="match status" value="1"/>
</dbReference>
<dbReference type="Proteomes" id="UP000499080">
    <property type="component" value="Unassembled WGS sequence"/>
</dbReference>
<evidence type="ECO:0000313" key="4">
    <source>
        <dbReference type="EMBL" id="GBM76782.1"/>
    </source>
</evidence>
<protein>
    <submittedName>
        <fullName evidence="4">TBC1 domain family member 9</fullName>
    </submittedName>
</protein>
<dbReference type="OrthoDB" id="17687at2759"/>
<proteinExistence type="predicted"/>
<evidence type="ECO:0000256" key="1">
    <source>
        <dbReference type="ARBA" id="ARBA00022837"/>
    </source>
</evidence>
<gene>
    <name evidence="4" type="primary">Tbc1d9</name>
    <name evidence="4" type="ORF">AVEN_24454_1</name>
</gene>
<reference evidence="4 5" key="1">
    <citation type="journal article" date="2019" name="Sci. Rep.">
        <title>Orb-weaving spider Araneus ventricosus genome elucidates the spidroin gene catalogue.</title>
        <authorList>
            <person name="Kono N."/>
            <person name="Nakamura H."/>
            <person name="Ohtoshi R."/>
            <person name="Moran D.A.P."/>
            <person name="Shinohara A."/>
            <person name="Yoshida Y."/>
            <person name="Fujiwara M."/>
            <person name="Mori M."/>
            <person name="Tomita M."/>
            <person name="Arakawa K."/>
        </authorList>
    </citation>
    <scope>NUCLEOTIDE SEQUENCE [LARGE SCALE GENOMIC DNA]</scope>
</reference>
<dbReference type="GO" id="GO:0005509">
    <property type="term" value="F:calcium ion binding"/>
    <property type="evidence" value="ECO:0007669"/>
    <property type="project" value="InterPro"/>
</dbReference>
<comment type="caution">
    <text evidence="4">The sequence shown here is derived from an EMBL/GenBank/DDBJ whole genome shotgun (WGS) entry which is preliminary data.</text>
</comment>
<dbReference type="EMBL" id="BGPR01002645">
    <property type="protein sequence ID" value="GBM76782.1"/>
    <property type="molecule type" value="Genomic_DNA"/>
</dbReference>
<accession>A0A4Y2IHK3</accession>
<dbReference type="Gene3D" id="1.10.238.10">
    <property type="entry name" value="EF-hand"/>
    <property type="match status" value="1"/>
</dbReference>
<name>A0A4Y2IHK3_ARAVE</name>
<keyword evidence="1" id="KW-0106">Calcium</keyword>
<dbReference type="PROSITE" id="PS00018">
    <property type="entry name" value="EF_HAND_1"/>
    <property type="match status" value="1"/>
</dbReference>
<evidence type="ECO:0000313" key="5">
    <source>
        <dbReference type="Proteomes" id="UP000499080"/>
    </source>
</evidence>
<dbReference type="InterPro" id="IPR018247">
    <property type="entry name" value="EF_Hand_1_Ca_BS"/>
</dbReference>
<evidence type="ECO:0000256" key="2">
    <source>
        <dbReference type="SAM" id="MobiDB-lite"/>
    </source>
</evidence>
<evidence type="ECO:0000259" key="3">
    <source>
        <dbReference type="PROSITE" id="PS50222"/>
    </source>
</evidence>